<comment type="subcellular location">
    <subcellularLocation>
        <location evidence="1">Nucleus</location>
    </subcellularLocation>
</comment>
<dbReference type="InterPro" id="IPR036236">
    <property type="entry name" value="Znf_C2H2_sf"/>
</dbReference>
<dbReference type="PROSITE" id="PS50157">
    <property type="entry name" value="ZINC_FINGER_C2H2_2"/>
    <property type="match status" value="4"/>
</dbReference>
<accession>A0A850U0N7</accession>
<dbReference type="Proteomes" id="UP000640762">
    <property type="component" value="Unassembled WGS sequence"/>
</dbReference>
<feature type="region of interest" description="Disordered" evidence="7">
    <location>
        <begin position="743"/>
        <end position="763"/>
    </location>
</feature>
<evidence type="ECO:0000256" key="5">
    <source>
        <dbReference type="ARBA" id="ARBA00023242"/>
    </source>
</evidence>
<dbReference type="InterPro" id="IPR051643">
    <property type="entry name" value="Transcr_Reg_ZincFinger"/>
</dbReference>
<feature type="region of interest" description="Disordered" evidence="7">
    <location>
        <begin position="920"/>
        <end position="939"/>
    </location>
</feature>
<dbReference type="SUPFAM" id="SSF57667">
    <property type="entry name" value="beta-beta-alpha zinc fingers"/>
    <property type="match status" value="2"/>
</dbReference>
<feature type="non-terminal residue" evidence="9">
    <location>
        <position position="939"/>
    </location>
</feature>
<evidence type="ECO:0000256" key="6">
    <source>
        <dbReference type="PROSITE-ProRule" id="PRU00042"/>
    </source>
</evidence>
<dbReference type="GO" id="GO:0000978">
    <property type="term" value="F:RNA polymerase II cis-regulatory region sequence-specific DNA binding"/>
    <property type="evidence" value="ECO:0007669"/>
    <property type="project" value="TreeGrafter"/>
</dbReference>
<evidence type="ECO:0000256" key="1">
    <source>
        <dbReference type="ARBA" id="ARBA00004123"/>
    </source>
</evidence>
<evidence type="ECO:0000256" key="4">
    <source>
        <dbReference type="ARBA" id="ARBA00022833"/>
    </source>
</evidence>
<evidence type="ECO:0000256" key="2">
    <source>
        <dbReference type="ARBA" id="ARBA00022723"/>
    </source>
</evidence>
<dbReference type="InterPro" id="IPR013087">
    <property type="entry name" value="Znf_C2H2_type"/>
</dbReference>
<protein>
    <submittedName>
        <fullName evidence="9">WIZ protein</fullName>
    </submittedName>
</protein>
<evidence type="ECO:0000259" key="8">
    <source>
        <dbReference type="PROSITE" id="PS50157"/>
    </source>
</evidence>
<feature type="region of interest" description="Disordered" evidence="7">
    <location>
        <begin position="420"/>
        <end position="456"/>
    </location>
</feature>
<evidence type="ECO:0000256" key="3">
    <source>
        <dbReference type="ARBA" id="ARBA00022771"/>
    </source>
</evidence>
<reference evidence="9" key="1">
    <citation type="submission" date="2019-10" db="EMBL/GenBank/DDBJ databases">
        <title>Bird 10,000 Genomes (B10K) Project - Family phase.</title>
        <authorList>
            <person name="Zhang G."/>
        </authorList>
    </citation>
    <scope>NUCLEOTIDE SEQUENCE</scope>
    <source>
        <strain evidence="9">B10K-DU-012-65</strain>
        <tissue evidence="9">Muscle</tissue>
    </source>
</reference>
<dbReference type="EMBL" id="WEIX01011315">
    <property type="protein sequence ID" value="NWH24496.1"/>
    <property type="molecule type" value="Genomic_DNA"/>
</dbReference>
<name>A0A850U0N7_GRUAM</name>
<keyword evidence="3 6" id="KW-0863">Zinc-finger</keyword>
<organism evidence="9 10">
    <name type="scientific">Grus americana</name>
    <name type="common">Whooping crane</name>
    <dbReference type="NCBI Taxonomy" id="9117"/>
    <lineage>
        <taxon>Eukaryota</taxon>
        <taxon>Metazoa</taxon>
        <taxon>Chordata</taxon>
        <taxon>Craniata</taxon>
        <taxon>Vertebrata</taxon>
        <taxon>Euteleostomi</taxon>
        <taxon>Archelosauria</taxon>
        <taxon>Archosauria</taxon>
        <taxon>Dinosauria</taxon>
        <taxon>Saurischia</taxon>
        <taxon>Theropoda</taxon>
        <taxon>Coelurosauria</taxon>
        <taxon>Aves</taxon>
        <taxon>Neognathae</taxon>
        <taxon>Neoaves</taxon>
        <taxon>Gruiformes</taxon>
        <taxon>Gruidae</taxon>
        <taxon>Grus</taxon>
    </lineage>
</organism>
<dbReference type="SMART" id="SM00355">
    <property type="entry name" value="ZnF_C2H2"/>
    <property type="match status" value="5"/>
</dbReference>
<gene>
    <name evidence="9" type="primary">Wiz_1</name>
    <name evidence="9" type="ORF">GRUAME_R14444</name>
</gene>
<feature type="region of interest" description="Disordered" evidence="7">
    <location>
        <begin position="1"/>
        <end position="51"/>
    </location>
</feature>
<keyword evidence="2" id="KW-0479">Metal-binding</keyword>
<keyword evidence="4" id="KW-0862">Zinc</keyword>
<feature type="non-terminal residue" evidence="9">
    <location>
        <position position="1"/>
    </location>
</feature>
<sequence>LVAMEVGSPPLLKKSVPAGQLDQPPTRIGTKLSPEPPGSKPEPQDSKTQNLTTCEVCGACFETRKGLSSHARSHLRQLGVAESESSGAPIDLLYELMKQKGKPDGSPMSPTLGKKSASPKDATAASPRPTLLALGKAGDRPPDGPINKAIKSPPGFSKNLSQPGSPILKKVPPALSGSPSPKNPEEKSSKLSLSPLQSSPKAQWPQADEEGPLNLSEFIFFPMFLVRENSRFFSIPLLPSRASRRSVVGLVPASGYARKGSVAGLGNVTLALPLLPISGRDRFCRHGLRASCLVRPLSNASFSSLFLSLSLSLSLFAASGSEPVRDIRCEFCGEYFENRKGLSSHARSHLRQMGVTEWYVNGSPIDTLREILKRRTQPRSSASNPAGPGQKAMAKSLLGSMGSLEPRGPGEIHISALTKKVQQPGSPMGQSPTSSPPPTARKMFPGLSPPSLQKKLKQDQLRVEIKREMMAGGLHGEPHPSDRAWSPREEMSPLNLSSRADPVRDIRCEFCGEYFENRKGLSSHARSHLRQMGVTEWSVNGSPIDTLREILKKKSKPCVIKKEPHTSSIEPPKSIGEEGMDPKSPGKILQGMALPPLGGRTGKPNPGSSTLNREISLSPLTSKPQGGFLTPLSAKRPLQDDRLGPHADVKHKAYIQTELPFKTKSVHDKPAHTSSEACCELCGLYFENRKALASHARAHLRQFGVTEWCVNGSPIETLSEWIRHRPQKAGAYRSYIQGGRPFTKKFRNSSHARDHDGGGGARRMPLSLQAGGVTLLSKGLTGDLAHGDAGKILDGGSGGERPMITSPLSLVKVEEHQRSNINKFERRQARPLDAPLHREEEGAEFQQKMEETRQPPPRMRPVPSLVPRPPQTSLVKFVGNIYTLKCRFCEVEFQGPLSIQEEWVRHLQRHILEMNFSKADPLRGEAPPAPEPPVIAEAQ</sequence>
<evidence type="ECO:0000313" key="9">
    <source>
        <dbReference type="EMBL" id="NWH24496.1"/>
    </source>
</evidence>
<feature type="domain" description="C2H2-type" evidence="8">
    <location>
        <begin position="506"/>
        <end position="533"/>
    </location>
</feature>
<feature type="region of interest" description="Disordered" evidence="7">
    <location>
        <begin position="99"/>
        <end position="208"/>
    </location>
</feature>
<feature type="domain" description="C2H2-type" evidence="8">
    <location>
        <begin position="327"/>
        <end position="354"/>
    </location>
</feature>
<evidence type="ECO:0000313" key="10">
    <source>
        <dbReference type="Proteomes" id="UP000640762"/>
    </source>
</evidence>
<dbReference type="Pfam" id="PF23015">
    <property type="entry name" value="zf-WIZ"/>
    <property type="match status" value="1"/>
</dbReference>
<feature type="compositionally biased region" description="Basic and acidic residues" evidence="7">
    <location>
        <begin position="476"/>
        <end position="491"/>
    </location>
</feature>
<dbReference type="PANTHER" id="PTHR24396:SF22">
    <property type="entry name" value="PROTEIN WIZ"/>
    <property type="match status" value="1"/>
</dbReference>
<feature type="region of interest" description="Disordered" evidence="7">
    <location>
        <begin position="559"/>
        <end position="580"/>
    </location>
</feature>
<keyword evidence="10" id="KW-1185">Reference proteome</keyword>
<feature type="domain" description="C2H2-type" evidence="8">
    <location>
        <begin position="52"/>
        <end position="74"/>
    </location>
</feature>
<feature type="compositionally biased region" description="Polar residues" evidence="7">
    <location>
        <begin position="420"/>
        <end position="433"/>
    </location>
</feature>
<dbReference type="PANTHER" id="PTHR24396">
    <property type="entry name" value="ZINC FINGER PROTEIN"/>
    <property type="match status" value="1"/>
</dbReference>
<dbReference type="InterPro" id="IPR055125">
    <property type="entry name" value="Wiz_C_Znf"/>
</dbReference>
<feature type="compositionally biased region" description="Low complexity" evidence="7">
    <location>
        <begin position="190"/>
        <end position="201"/>
    </location>
</feature>
<feature type="region of interest" description="Disordered" evidence="7">
    <location>
        <begin position="834"/>
        <end position="867"/>
    </location>
</feature>
<feature type="compositionally biased region" description="Pro residues" evidence="7">
    <location>
        <begin position="854"/>
        <end position="867"/>
    </location>
</feature>
<proteinExistence type="predicted"/>
<dbReference type="GO" id="GO:0000981">
    <property type="term" value="F:DNA-binding transcription factor activity, RNA polymerase II-specific"/>
    <property type="evidence" value="ECO:0007669"/>
    <property type="project" value="TreeGrafter"/>
</dbReference>
<dbReference type="GO" id="GO:0008270">
    <property type="term" value="F:zinc ion binding"/>
    <property type="evidence" value="ECO:0007669"/>
    <property type="project" value="UniProtKB-KW"/>
</dbReference>
<comment type="caution">
    <text evidence="9">The sequence shown here is derived from an EMBL/GenBank/DDBJ whole genome shotgun (WGS) entry which is preliminary data.</text>
</comment>
<evidence type="ECO:0000256" key="7">
    <source>
        <dbReference type="SAM" id="MobiDB-lite"/>
    </source>
</evidence>
<dbReference type="PROSITE" id="PS00028">
    <property type="entry name" value="ZINC_FINGER_C2H2_1"/>
    <property type="match status" value="4"/>
</dbReference>
<feature type="region of interest" description="Disordered" evidence="7">
    <location>
        <begin position="472"/>
        <end position="496"/>
    </location>
</feature>
<feature type="domain" description="C2H2-type" evidence="8">
    <location>
        <begin position="677"/>
        <end position="699"/>
    </location>
</feature>
<dbReference type="GO" id="GO:0005634">
    <property type="term" value="C:nucleus"/>
    <property type="evidence" value="ECO:0007669"/>
    <property type="project" value="UniProtKB-SubCell"/>
</dbReference>
<dbReference type="AlphaFoldDB" id="A0A850U0N7"/>
<keyword evidence="5" id="KW-0539">Nucleus</keyword>